<name>A0A2P2QGC4_RHIMU</name>
<proteinExistence type="predicted"/>
<organism evidence="1">
    <name type="scientific">Rhizophora mucronata</name>
    <name type="common">Asiatic mangrove</name>
    <dbReference type="NCBI Taxonomy" id="61149"/>
    <lineage>
        <taxon>Eukaryota</taxon>
        <taxon>Viridiplantae</taxon>
        <taxon>Streptophyta</taxon>
        <taxon>Embryophyta</taxon>
        <taxon>Tracheophyta</taxon>
        <taxon>Spermatophyta</taxon>
        <taxon>Magnoliopsida</taxon>
        <taxon>eudicotyledons</taxon>
        <taxon>Gunneridae</taxon>
        <taxon>Pentapetalae</taxon>
        <taxon>rosids</taxon>
        <taxon>fabids</taxon>
        <taxon>Malpighiales</taxon>
        <taxon>Rhizophoraceae</taxon>
        <taxon>Rhizophora</taxon>
    </lineage>
</organism>
<protein>
    <submittedName>
        <fullName evidence="1">Uncharacterized protein</fullName>
    </submittedName>
</protein>
<dbReference type="AlphaFoldDB" id="A0A2P2QGC4"/>
<evidence type="ECO:0000313" key="1">
    <source>
        <dbReference type="EMBL" id="MBX66041.1"/>
    </source>
</evidence>
<dbReference type="EMBL" id="GGEC01085557">
    <property type="protein sequence ID" value="MBX66041.1"/>
    <property type="molecule type" value="Transcribed_RNA"/>
</dbReference>
<reference evidence="1" key="1">
    <citation type="submission" date="2018-02" db="EMBL/GenBank/DDBJ databases">
        <title>Rhizophora mucronata_Transcriptome.</title>
        <authorList>
            <person name="Meera S.P."/>
            <person name="Sreeshan A."/>
            <person name="Augustine A."/>
        </authorList>
    </citation>
    <scope>NUCLEOTIDE SEQUENCE</scope>
    <source>
        <tissue evidence="1">Leaf</tissue>
    </source>
</reference>
<accession>A0A2P2QGC4</accession>
<sequence>MIPVLLLPGGLVFKSLLSYQKL</sequence>